<reference evidence="5 6" key="1">
    <citation type="submission" date="2020-07" db="EMBL/GenBank/DDBJ databases">
        <title>Sequencing the genomes of 1000 actinobacteria strains.</title>
        <authorList>
            <person name="Klenk H.-P."/>
        </authorList>
    </citation>
    <scope>NUCLEOTIDE SEQUENCE [LARGE SCALE GENOMIC DNA]</scope>
    <source>
        <strain evidence="5 6">DSM 23987</strain>
    </source>
</reference>
<evidence type="ECO:0000313" key="6">
    <source>
        <dbReference type="Proteomes" id="UP000573599"/>
    </source>
</evidence>
<dbReference type="GO" id="GO:0016787">
    <property type="term" value="F:hydrolase activity"/>
    <property type="evidence" value="ECO:0007669"/>
    <property type="project" value="UniProtKB-KW"/>
</dbReference>
<dbReference type="AlphaFoldDB" id="A0A852WPX9"/>
<evidence type="ECO:0000256" key="4">
    <source>
        <dbReference type="ARBA" id="ARBA00022842"/>
    </source>
</evidence>
<dbReference type="Pfam" id="PF12710">
    <property type="entry name" value="HAD"/>
    <property type="match status" value="1"/>
</dbReference>
<dbReference type="PANTHER" id="PTHR43344:SF13">
    <property type="entry name" value="PHOSPHATASE RV3661-RELATED"/>
    <property type="match status" value="1"/>
</dbReference>
<accession>A0A852WPX9</accession>
<evidence type="ECO:0000256" key="1">
    <source>
        <dbReference type="ARBA" id="ARBA00009184"/>
    </source>
</evidence>
<protein>
    <submittedName>
        <fullName evidence="5">Phosphoserine phosphatase</fullName>
    </submittedName>
</protein>
<dbReference type="PANTHER" id="PTHR43344">
    <property type="entry name" value="PHOSPHOSERINE PHOSPHATASE"/>
    <property type="match status" value="1"/>
</dbReference>
<gene>
    <name evidence="5" type="ORF">BJ986_001789</name>
</gene>
<dbReference type="InterPro" id="IPR050582">
    <property type="entry name" value="HAD-like_SerB"/>
</dbReference>
<name>A0A852WPX9_9MICO</name>
<evidence type="ECO:0000256" key="2">
    <source>
        <dbReference type="ARBA" id="ARBA00022723"/>
    </source>
</evidence>
<dbReference type="InterPro" id="IPR023214">
    <property type="entry name" value="HAD_sf"/>
</dbReference>
<comment type="similarity">
    <text evidence="1">Belongs to the HAD-like hydrolase superfamily. SerB family.</text>
</comment>
<keyword evidence="3" id="KW-0378">Hydrolase</keyword>
<keyword evidence="4" id="KW-0460">Magnesium</keyword>
<dbReference type="InterPro" id="IPR036412">
    <property type="entry name" value="HAD-like_sf"/>
</dbReference>
<organism evidence="5 6">
    <name type="scientific">Pedococcus badiiscoriae</name>
    <dbReference type="NCBI Taxonomy" id="642776"/>
    <lineage>
        <taxon>Bacteria</taxon>
        <taxon>Bacillati</taxon>
        <taxon>Actinomycetota</taxon>
        <taxon>Actinomycetes</taxon>
        <taxon>Micrococcales</taxon>
        <taxon>Intrasporangiaceae</taxon>
        <taxon>Pedococcus</taxon>
    </lineage>
</organism>
<comment type="caution">
    <text evidence="5">The sequence shown here is derived from an EMBL/GenBank/DDBJ whole genome shotgun (WGS) entry which is preliminary data.</text>
</comment>
<sequence>MDIEELGRRMPSWRDGPAKRALTEFLVEVTQGESALAVSERVAAFDNDGTMACERPHTTLSEFLAACTQGQGPQAPPASGHEVLRELAELFQGQTTAQYDLAARAFLREAVHLRFQRPYPLLTFQPMLELVDVLHALEFSVFMCTDSSRDFMRVMAGPAYGLRREHVIGSEVQLTAVNGQLVRTATLEQLDDGPGKTVHLWDRAGVMPVLAAGNAAGDIEMLEAARFAMVVHHDDPTREYAYDDPRLLAKAREHDWTIVSMKTDFVDLWPAARGKEAL</sequence>
<evidence type="ECO:0000256" key="3">
    <source>
        <dbReference type="ARBA" id="ARBA00022801"/>
    </source>
</evidence>
<dbReference type="EMBL" id="JACCAB010000001">
    <property type="protein sequence ID" value="NYG07302.1"/>
    <property type="molecule type" value="Genomic_DNA"/>
</dbReference>
<keyword evidence="2" id="KW-0479">Metal-binding</keyword>
<dbReference type="SUPFAM" id="SSF56784">
    <property type="entry name" value="HAD-like"/>
    <property type="match status" value="1"/>
</dbReference>
<dbReference type="RefSeq" id="WP_179421667.1">
    <property type="nucleotide sequence ID" value="NZ_JACCAB010000001.1"/>
</dbReference>
<proteinExistence type="inferred from homology"/>
<dbReference type="Proteomes" id="UP000573599">
    <property type="component" value="Unassembled WGS sequence"/>
</dbReference>
<dbReference type="Gene3D" id="3.40.50.1000">
    <property type="entry name" value="HAD superfamily/HAD-like"/>
    <property type="match status" value="1"/>
</dbReference>
<evidence type="ECO:0000313" key="5">
    <source>
        <dbReference type="EMBL" id="NYG07302.1"/>
    </source>
</evidence>
<dbReference type="GO" id="GO:0046872">
    <property type="term" value="F:metal ion binding"/>
    <property type="evidence" value="ECO:0007669"/>
    <property type="project" value="UniProtKB-KW"/>
</dbReference>
<keyword evidence="6" id="KW-1185">Reference proteome</keyword>
<dbReference type="CDD" id="cd01427">
    <property type="entry name" value="HAD_like"/>
    <property type="match status" value="1"/>
</dbReference>